<dbReference type="GeneID" id="3498638"/>
<dbReference type="VEuPathDB" id="PlasmoDB:PCHAS_0601500"/>
<dbReference type="KEGG" id="pcb:PCHAS_0601500"/>
<dbReference type="SUPFAM" id="SSF55961">
    <property type="entry name" value="Bet v1-like"/>
    <property type="match status" value="1"/>
</dbReference>
<sequence>MNKFYIQNAFFLLNIFVYFNSEILATEPVPGNYTPHESTYQHPTDHSEKLFEENKHLLCTDPEEITNAVNLMNEALVYLVYYAKNDNDYELCQTTYSSTISYKKKHEGNTDVLKANLNFYDSNRYGEMIIKLWDPDIPNLFNNGSVKISRVYNPNLVIVQQRYAEDSRGHQKYFYALAKKAQISEDKAIIVMTSADINDHNPSRKKYKNKIIKNANLFKTDIDSEEDIRKGKLKKIFVNIAGYLIEKKADNLDITYIESIDGHSSI</sequence>
<dbReference type="NCBIfam" id="TIGR01599">
    <property type="entry name" value="PYST-A"/>
    <property type="match status" value="1"/>
</dbReference>
<dbReference type="EMBL" id="FMIL01000329">
    <property type="protein sequence ID" value="SCL90306.1"/>
    <property type="molecule type" value="Genomic_DNA"/>
</dbReference>
<organism evidence="4 5">
    <name type="scientific">Plasmodium chabaudi chabaudi</name>
    <dbReference type="NCBI Taxonomy" id="31271"/>
    <lineage>
        <taxon>Eukaryota</taxon>
        <taxon>Sar</taxon>
        <taxon>Alveolata</taxon>
        <taxon>Apicomplexa</taxon>
        <taxon>Aconoidasida</taxon>
        <taxon>Haemosporida</taxon>
        <taxon>Plasmodiidae</taxon>
        <taxon>Plasmodium</taxon>
        <taxon>Plasmodium (Vinckeia)</taxon>
    </lineage>
</organism>
<feature type="signal peptide" evidence="1">
    <location>
        <begin position="1"/>
        <end position="25"/>
    </location>
</feature>
<dbReference type="Proteomes" id="UP000195489">
    <property type="component" value="Unassembled WGS sequence"/>
</dbReference>
<feature type="chain" id="PRO_5014501656" evidence="1">
    <location>
        <begin position="26"/>
        <end position="266"/>
    </location>
</feature>
<dbReference type="InterPro" id="IPR006486">
    <property type="entry name" value="PYST_A"/>
</dbReference>
<evidence type="ECO:0000256" key="1">
    <source>
        <dbReference type="SAM" id="SignalP"/>
    </source>
</evidence>
<accession>A0A077TIH1</accession>
<evidence type="ECO:0000313" key="5">
    <source>
        <dbReference type="Proteomes" id="UP000071118"/>
    </source>
</evidence>
<evidence type="ECO:0000313" key="3">
    <source>
        <dbReference type="EMBL" id="SCL91361.1"/>
    </source>
</evidence>
<dbReference type="Proteomes" id="UP000507163">
    <property type="component" value="Unassembled WGS sequence"/>
</dbReference>
<evidence type="ECO:0000313" key="2">
    <source>
        <dbReference type="EMBL" id="SCL90306.1"/>
    </source>
</evidence>
<reference evidence="4" key="3">
    <citation type="submission" date="2019-05" db="EMBL/GenBank/DDBJ databases">
        <authorList>
            <consortium name="Pathogen Informatics"/>
        </authorList>
    </citation>
    <scope>NUCLEOTIDE SEQUENCE</scope>
    <source>
        <strain evidence="2">AJ</strain>
        <strain evidence="4">AS</strain>
        <strain evidence="3">CB</strain>
    </source>
</reference>
<reference evidence="4" key="2">
    <citation type="submission" date="2014-05" db="EMBL/GenBank/DDBJ databases">
        <authorList>
            <person name="Aslett M.A."/>
            <person name="De Silva N."/>
        </authorList>
    </citation>
    <scope>NUCLEOTIDE SEQUENCE</scope>
    <source>
        <strain evidence="4">AS</strain>
    </source>
</reference>
<dbReference type="AlphaFoldDB" id="A0A077TIH1"/>
<protein>
    <submittedName>
        <fullName evidence="4">Fam-a protein</fullName>
    </submittedName>
</protein>
<keyword evidence="5" id="KW-1185">Reference proteome</keyword>
<dbReference type="RefSeq" id="XP_016653375.1">
    <property type="nucleotide sequence ID" value="XM_016797417.1"/>
</dbReference>
<dbReference type="OrthoDB" id="370643at2759"/>
<dbReference type="EMBL" id="FMIM01000355">
    <property type="protein sequence ID" value="SCL91361.1"/>
    <property type="molecule type" value="Genomic_DNA"/>
</dbReference>
<name>A0A077TIH1_PLACU</name>
<keyword evidence="1" id="KW-0732">Signal</keyword>
<dbReference type="Proteomes" id="UP000071118">
    <property type="component" value="Chromosome 6"/>
</dbReference>
<reference evidence="4 5" key="1">
    <citation type="journal article" date="2014" name="BMC Biol.">
        <title>A comprehensive evaluation of rodent malaria parasite genomes and gene expression.</title>
        <authorList>
            <person name="Otto T.D."/>
            <person name="Bohme U."/>
            <person name="Jackson A.P."/>
            <person name="Hunt M."/>
            <person name="Franke-Fayard B."/>
            <person name="Hoeijmakers W.A."/>
            <person name="Religa A.A."/>
            <person name="Robertson L."/>
            <person name="Sanders M."/>
            <person name="Ogun S.A."/>
            <person name="Cunningham D."/>
            <person name="Erhart A."/>
            <person name="Billker O."/>
            <person name="Khan S.M."/>
            <person name="Stunnenberg H.G."/>
            <person name="Langhorne J."/>
            <person name="Holder A.A."/>
            <person name="Waters A.P."/>
            <person name="Newbold C.I."/>
            <person name="Pain A."/>
            <person name="Berriman M."/>
            <person name="Janse C.J."/>
        </authorList>
    </citation>
    <scope>NUCLEOTIDE SEQUENCE [LARGE SCALE GENOMIC DNA]</scope>
    <source>
        <strain evidence="4 5">AS</strain>
    </source>
</reference>
<gene>
    <name evidence="2" type="ORF">PCHAJ_000524900</name>
    <name evidence="4" type="ORF">PCHAS_0601500</name>
    <name evidence="3" type="ORF">PCHCB_000540300</name>
</gene>
<proteinExistence type="predicted"/>
<dbReference type="EMBL" id="LK022883">
    <property type="protein sequence ID" value="VTZ67610.1"/>
    <property type="molecule type" value="Genomic_DNA"/>
</dbReference>
<evidence type="ECO:0000313" key="4">
    <source>
        <dbReference type="EMBL" id="VTZ67610.1"/>
    </source>
</evidence>